<evidence type="ECO:0000256" key="4">
    <source>
        <dbReference type="ARBA" id="ARBA00022825"/>
    </source>
</evidence>
<evidence type="ECO:0008006" key="7">
    <source>
        <dbReference type="Google" id="ProtNLM"/>
    </source>
</evidence>
<dbReference type="SUPFAM" id="SSF52317">
    <property type="entry name" value="Class I glutamine amidotransferase-like"/>
    <property type="match status" value="1"/>
</dbReference>
<dbReference type="Pfam" id="PF03575">
    <property type="entry name" value="Peptidase_S51"/>
    <property type="match status" value="1"/>
</dbReference>
<dbReference type="EnsemblMetazoa" id="tetur16g01790.1">
    <property type="protein sequence ID" value="tetur16g01790.1"/>
    <property type="gene ID" value="tetur16g01790"/>
</dbReference>
<evidence type="ECO:0000313" key="6">
    <source>
        <dbReference type="Proteomes" id="UP000015104"/>
    </source>
</evidence>
<dbReference type="NCBIfam" id="NF003642">
    <property type="entry name" value="PRK05282.1"/>
    <property type="match status" value="1"/>
</dbReference>
<reference evidence="6" key="1">
    <citation type="submission" date="2011-08" db="EMBL/GenBank/DDBJ databases">
        <authorList>
            <person name="Rombauts S."/>
        </authorList>
    </citation>
    <scope>NUCLEOTIDE SEQUENCE</scope>
    <source>
        <strain evidence="6">London</strain>
    </source>
</reference>
<dbReference type="eggNOG" id="ENOG502QR7X">
    <property type="taxonomic scope" value="Eukaryota"/>
</dbReference>
<keyword evidence="2" id="KW-0645">Protease</keyword>
<dbReference type="PANTHER" id="PTHR20842">
    <property type="entry name" value="PROTEASE S51 ALPHA-ASPARTYL DIPEPTIDASE"/>
    <property type="match status" value="1"/>
</dbReference>
<dbReference type="InterPro" id="IPR005320">
    <property type="entry name" value="Peptidase_S51"/>
</dbReference>
<evidence type="ECO:0000313" key="5">
    <source>
        <dbReference type="EnsemblMetazoa" id="tetur16g01790.1"/>
    </source>
</evidence>
<dbReference type="AlphaFoldDB" id="T1KNQ1"/>
<keyword evidence="6" id="KW-1185">Reference proteome</keyword>
<comment type="similarity">
    <text evidence="1">Belongs to the peptidase S51 family.</text>
</comment>
<dbReference type="KEGG" id="tut:107365856"/>
<dbReference type="OMA" id="PWGYAVE"/>
<reference evidence="5" key="2">
    <citation type="submission" date="2015-06" db="UniProtKB">
        <authorList>
            <consortium name="EnsemblMetazoa"/>
        </authorList>
    </citation>
    <scope>IDENTIFICATION</scope>
</reference>
<sequence length="254" mass="28642">MGRRLLLLSNSTCPGQSYCHWCTPIIDKFLDSGIKDILFIPFAAVTISWDEYRDKVAGALQRFNVLGIHKEPDMIEAINKAQVICIGGGNSFNLLHKLHEYKLLDIIKKRVVNDGVPYIGWSAGSNVACPDIRTTNDMPIISPSSHSALDLFPFNINPHYTEKTIPNHGGESRKDRLNEAFAVKSHPIIALPEGTGIKVENDKFQFFRGDLPEFLPLIVKVWKKGKNGELEILEIPLEQHNSDWKTFDDFDSKN</sequence>
<proteinExistence type="inferred from homology"/>
<dbReference type="OrthoDB" id="10052168at2759"/>
<protein>
    <recommendedName>
        <fullName evidence="7">Dipeptidase E</fullName>
    </recommendedName>
</protein>
<keyword evidence="4" id="KW-0720">Serine protease</keyword>
<accession>T1KNQ1</accession>
<evidence type="ECO:0000256" key="3">
    <source>
        <dbReference type="ARBA" id="ARBA00022801"/>
    </source>
</evidence>
<dbReference type="GO" id="GO:0006508">
    <property type="term" value="P:proteolysis"/>
    <property type="evidence" value="ECO:0007669"/>
    <property type="project" value="UniProtKB-KW"/>
</dbReference>
<dbReference type="HOGENOM" id="CLU_1490876_0_0_1"/>
<gene>
    <name evidence="5" type="primary">107365856</name>
</gene>
<dbReference type="Gene3D" id="3.40.50.880">
    <property type="match status" value="1"/>
</dbReference>
<evidence type="ECO:0000256" key="1">
    <source>
        <dbReference type="ARBA" id="ARBA00006534"/>
    </source>
</evidence>
<dbReference type="EMBL" id="CAEY01000277">
    <property type="status" value="NOT_ANNOTATED_CDS"/>
    <property type="molecule type" value="Genomic_DNA"/>
</dbReference>
<name>T1KNQ1_TETUR</name>
<evidence type="ECO:0000256" key="2">
    <source>
        <dbReference type="ARBA" id="ARBA00022670"/>
    </source>
</evidence>
<organism evidence="5 6">
    <name type="scientific">Tetranychus urticae</name>
    <name type="common">Two-spotted spider mite</name>
    <dbReference type="NCBI Taxonomy" id="32264"/>
    <lineage>
        <taxon>Eukaryota</taxon>
        <taxon>Metazoa</taxon>
        <taxon>Ecdysozoa</taxon>
        <taxon>Arthropoda</taxon>
        <taxon>Chelicerata</taxon>
        <taxon>Arachnida</taxon>
        <taxon>Acari</taxon>
        <taxon>Acariformes</taxon>
        <taxon>Trombidiformes</taxon>
        <taxon>Prostigmata</taxon>
        <taxon>Eleutherengona</taxon>
        <taxon>Raphignathae</taxon>
        <taxon>Tetranychoidea</taxon>
        <taxon>Tetranychidae</taxon>
        <taxon>Tetranychus</taxon>
    </lineage>
</organism>
<dbReference type="PANTHER" id="PTHR20842:SF0">
    <property type="entry name" value="ALPHA-ASPARTYL DIPEPTIDASE"/>
    <property type="match status" value="1"/>
</dbReference>
<dbReference type="InterPro" id="IPR029062">
    <property type="entry name" value="Class_I_gatase-like"/>
</dbReference>
<keyword evidence="3" id="KW-0378">Hydrolase</keyword>
<dbReference type="Proteomes" id="UP000015104">
    <property type="component" value="Unassembled WGS sequence"/>
</dbReference>
<dbReference type="CDD" id="cd03146">
    <property type="entry name" value="GAT1_Peptidase_E"/>
    <property type="match status" value="1"/>
</dbReference>
<dbReference type="GO" id="GO:0008236">
    <property type="term" value="F:serine-type peptidase activity"/>
    <property type="evidence" value="ECO:0007669"/>
    <property type="project" value="UniProtKB-KW"/>
</dbReference>